<evidence type="ECO:0000313" key="10">
    <source>
        <dbReference type="Proteomes" id="UP001208570"/>
    </source>
</evidence>
<sequence>MSSSSKRFWPKKLSDWGAFIFVQSGIHLVGFYELLVILPYIDSDRSNTFWFHVCFGLCLYFNTISSFILVMRTDTTTSRDGVIMPSTLKPGWRFCSSCEANSPPRAYHCWCCDICILRRDHHCVFTGNCVGFANHRYFILLIFYIMVGALYCNYLNMDYTLEVLGGFGLKTVFTMFMPLFSWMLGLTQTFNFLVAFVSALCLFGFLLAAGLLFYHLINIYHGQTTYERGQNIREWDCGWKQNVRQVLGERWYLIWISPWIKSPQGGDGINFPKRGIFEDVKDL</sequence>
<dbReference type="InterPro" id="IPR001594">
    <property type="entry name" value="Palmitoyltrfase_DHHC"/>
</dbReference>
<evidence type="ECO:0000256" key="2">
    <source>
        <dbReference type="ARBA" id="ARBA00022679"/>
    </source>
</evidence>
<comment type="catalytic activity">
    <reaction evidence="7">
        <text>L-cysteinyl-[protein] + hexadecanoyl-CoA = S-hexadecanoyl-L-cysteinyl-[protein] + CoA</text>
        <dbReference type="Rhea" id="RHEA:36683"/>
        <dbReference type="Rhea" id="RHEA-COMP:10131"/>
        <dbReference type="Rhea" id="RHEA-COMP:11032"/>
        <dbReference type="ChEBI" id="CHEBI:29950"/>
        <dbReference type="ChEBI" id="CHEBI:57287"/>
        <dbReference type="ChEBI" id="CHEBI:57379"/>
        <dbReference type="ChEBI" id="CHEBI:74151"/>
        <dbReference type="EC" id="2.3.1.225"/>
    </reaction>
</comment>
<dbReference type="Pfam" id="PF01529">
    <property type="entry name" value="DHHC"/>
    <property type="match status" value="1"/>
</dbReference>
<evidence type="ECO:0000256" key="4">
    <source>
        <dbReference type="ARBA" id="ARBA00022989"/>
    </source>
</evidence>
<organism evidence="9 10">
    <name type="scientific">Paralvinella palmiformis</name>
    <dbReference type="NCBI Taxonomy" id="53620"/>
    <lineage>
        <taxon>Eukaryota</taxon>
        <taxon>Metazoa</taxon>
        <taxon>Spiralia</taxon>
        <taxon>Lophotrochozoa</taxon>
        <taxon>Annelida</taxon>
        <taxon>Polychaeta</taxon>
        <taxon>Sedentaria</taxon>
        <taxon>Canalipalpata</taxon>
        <taxon>Terebellida</taxon>
        <taxon>Terebelliformia</taxon>
        <taxon>Alvinellidae</taxon>
        <taxon>Paralvinella</taxon>
    </lineage>
</organism>
<dbReference type="GO" id="GO:0019706">
    <property type="term" value="F:protein-cysteine S-palmitoyltransferase activity"/>
    <property type="evidence" value="ECO:0007669"/>
    <property type="project" value="UniProtKB-EC"/>
</dbReference>
<feature type="transmembrane region" description="Helical" evidence="7">
    <location>
        <begin position="49"/>
        <end position="70"/>
    </location>
</feature>
<dbReference type="Proteomes" id="UP001208570">
    <property type="component" value="Unassembled WGS sequence"/>
</dbReference>
<feature type="domain" description="Palmitoyltransferase DHHC" evidence="8">
    <location>
        <begin position="92"/>
        <end position="229"/>
    </location>
</feature>
<dbReference type="GO" id="GO:0016020">
    <property type="term" value="C:membrane"/>
    <property type="evidence" value="ECO:0007669"/>
    <property type="project" value="UniProtKB-SubCell"/>
</dbReference>
<comment type="caution">
    <text evidence="9">The sequence shown here is derived from an EMBL/GenBank/DDBJ whole genome shotgun (WGS) entry which is preliminary data.</text>
</comment>
<keyword evidence="4 7" id="KW-1133">Transmembrane helix</keyword>
<comment type="domain">
    <text evidence="7">The DHHC domain is required for palmitoyltransferase activity.</text>
</comment>
<evidence type="ECO:0000259" key="8">
    <source>
        <dbReference type="Pfam" id="PF01529"/>
    </source>
</evidence>
<protein>
    <recommendedName>
        <fullName evidence="7">Palmitoyltransferase</fullName>
        <ecNumber evidence="7">2.3.1.225</ecNumber>
    </recommendedName>
</protein>
<dbReference type="PANTHER" id="PTHR12246">
    <property type="entry name" value="PALMITOYLTRANSFERASE ZDHHC16"/>
    <property type="match status" value="1"/>
</dbReference>
<evidence type="ECO:0000313" key="9">
    <source>
        <dbReference type="EMBL" id="KAK2139836.1"/>
    </source>
</evidence>
<evidence type="ECO:0000256" key="7">
    <source>
        <dbReference type="RuleBase" id="RU079119"/>
    </source>
</evidence>
<keyword evidence="5 7" id="KW-0472">Membrane</keyword>
<dbReference type="InterPro" id="IPR039859">
    <property type="entry name" value="PFA4/ZDH16/20/ERF2-like"/>
</dbReference>
<comment type="similarity">
    <text evidence="7">Belongs to the DHHC palmitoyltransferase family.</text>
</comment>
<feature type="transmembrane region" description="Helical" evidence="7">
    <location>
        <begin position="16"/>
        <end position="37"/>
    </location>
</feature>
<gene>
    <name evidence="9" type="ORF">LSH36_1591g00012</name>
</gene>
<dbReference type="PROSITE" id="PS50216">
    <property type="entry name" value="DHHC"/>
    <property type="match status" value="1"/>
</dbReference>
<accession>A0AAD9ISI8</accession>
<keyword evidence="2 7" id="KW-0808">Transferase</keyword>
<keyword evidence="3 7" id="KW-0812">Transmembrane</keyword>
<proteinExistence type="inferred from homology"/>
<feature type="transmembrane region" description="Helical" evidence="7">
    <location>
        <begin position="192"/>
        <end position="217"/>
    </location>
</feature>
<reference evidence="9" key="1">
    <citation type="journal article" date="2023" name="Mol. Biol. Evol.">
        <title>Third-Generation Sequencing Reveals the Adaptive Role of the Epigenome in Three Deep-Sea Polychaetes.</title>
        <authorList>
            <person name="Perez M."/>
            <person name="Aroh O."/>
            <person name="Sun Y."/>
            <person name="Lan Y."/>
            <person name="Juniper S.K."/>
            <person name="Young C.R."/>
            <person name="Angers B."/>
            <person name="Qian P.Y."/>
        </authorList>
    </citation>
    <scope>NUCLEOTIDE SEQUENCE</scope>
    <source>
        <strain evidence="9">P08H-3</strain>
    </source>
</reference>
<evidence type="ECO:0000256" key="6">
    <source>
        <dbReference type="ARBA" id="ARBA00023315"/>
    </source>
</evidence>
<evidence type="ECO:0000256" key="5">
    <source>
        <dbReference type="ARBA" id="ARBA00023136"/>
    </source>
</evidence>
<evidence type="ECO:0000256" key="1">
    <source>
        <dbReference type="ARBA" id="ARBA00004141"/>
    </source>
</evidence>
<feature type="transmembrane region" description="Helical" evidence="7">
    <location>
        <begin position="137"/>
        <end position="157"/>
    </location>
</feature>
<dbReference type="EMBL" id="JAODUP010001590">
    <property type="protein sequence ID" value="KAK2139836.1"/>
    <property type="molecule type" value="Genomic_DNA"/>
</dbReference>
<dbReference type="AlphaFoldDB" id="A0AAD9ISI8"/>
<keyword evidence="10" id="KW-1185">Reference proteome</keyword>
<evidence type="ECO:0000256" key="3">
    <source>
        <dbReference type="ARBA" id="ARBA00022692"/>
    </source>
</evidence>
<dbReference type="EC" id="2.3.1.225" evidence="7"/>
<comment type="subcellular location">
    <subcellularLocation>
        <location evidence="1">Membrane</location>
        <topology evidence="1">Multi-pass membrane protein</topology>
    </subcellularLocation>
</comment>
<feature type="transmembrane region" description="Helical" evidence="7">
    <location>
        <begin position="163"/>
        <end position="185"/>
    </location>
</feature>
<name>A0AAD9ISI8_9ANNE</name>
<keyword evidence="6 7" id="KW-0012">Acyltransferase</keyword>